<dbReference type="GO" id="GO:0006508">
    <property type="term" value="P:proteolysis"/>
    <property type="evidence" value="ECO:0007669"/>
    <property type="project" value="UniProtKB-KW"/>
</dbReference>
<feature type="transmembrane region" description="Helical" evidence="1">
    <location>
        <begin position="32"/>
        <end position="60"/>
    </location>
</feature>
<dbReference type="AlphaFoldDB" id="A0A921SWT5"/>
<keyword evidence="2" id="KW-0378">Hydrolase</keyword>
<protein>
    <submittedName>
        <fullName evidence="2">CAAX protease</fullName>
    </submittedName>
</protein>
<organism evidence="2 3">
    <name type="scientific">Brachybacterium massiliense</name>
    <dbReference type="NCBI Taxonomy" id="1755098"/>
    <lineage>
        <taxon>Bacteria</taxon>
        <taxon>Bacillati</taxon>
        <taxon>Actinomycetota</taxon>
        <taxon>Actinomycetes</taxon>
        <taxon>Micrococcales</taxon>
        <taxon>Dermabacteraceae</taxon>
        <taxon>Brachybacterium</taxon>
    </lineage>
</organism>
<dbReference type="GO" id="GO:0008233">
    <property type="term" value="F:peptidase activity"/>
    <property type="evidence" value="ECO:0007669"/>
    <property type="project" value="UniProtKB-KW"/>
</dbReference>
<reference evidence="2" key="2">
    <citation type="submission" date="2021-09" db="EMBL/GenBank/DDBJ databases">
        <authorList>
            <person name="Gilroy R."/>
        </authorList>
    </citation>
    <scope>NUCLEOTIDE SEQUENCE</scope>
    <source>
        <strain evidence="2">ChiGjej5B5-22894</strain>
    </source>
</reference>
<dbReference type="Proteomes" id="UP000742460">
    <property type="component" value="Unassembled WGS sequence"/>
</dbReference>
<keyword evidence="1" id="KW-0812">Transmembrane</keyword>
<feature type="transmembrane region" description="Helical" evidence="1">
    <location>
        <begin position="218"/>
        <end position="236"/>
    </location>
</feature>
<keyword evidence="2" id="KW-0645">Protease</keyword>
<dbReference type="EMBL" id="DYUE01000102">
    <property type="protein sequence ID" value="HJG90864.1"/>
    <property type="molecule type" value="Genomic_DNA"/>
</dbReference>
<keyword evidence="1" id="KW-1133">Transmembrane helix</keyword>
<feature type="transmembrane region" description="Helical" evidence="1">
    <location>
        <begin position="124"/>
        <end position="146"/>
    </location>
</feature>
<accession>A0A921SWT5</accession>
<keyword evidence="1" id="KW-0472">Membrane</keyword>
<sequence length="347" mass="34410">MRQHTHTPEDRPTPFHRLATLRPAWARWHKPLLTLGAAFLAYIVLISVVLVLTILVLALVPGENVTLDVASGDPASPLDVTLALAMGATWLPAGMIGVRFGGWRPLGTIWSVAARVRRELLRGYGAWGAAMGAVVVAVAAAAGAIAGAGDGAAAAGASAPQLLLVALVVLVLAPVQAIGVEMSLRGAVMQAVGTWLRSPVLPILAATGVVLIGRELTAAVVVPALALALAAAVLAWKTGGLELPIVLSGSVMIGSHLVSAVGVGTGAGAGAAALNAAAAAPGTSSAALTDSAARSGDAALAGGLGAAIALLVLTGASLAWISSRERIGLLQPVSRGAGEPAPEAVPF</sequence>
<feature type="transmembrane region" description="Helical" evidence="1">
    <location>
        <begin position="152"/>
        <end position="173"/>
    </location>
</feature>
<feature type="transmembrane region" description="Helical" evidence="1">
    <location>
        <begin position="257"/>
        <end position="278"/>
    </location>
</feature>
<evidence type="ECO:0000313" key="2">
    <source>
        <dbReference type="EMBL" id="HJG90864.1"/>
    </source>
</evidence>
<feature type="transmembrane region" description="Helical" evidence="1">
    <location>
        <begin position="298"/>
        <end position="321"/>
    </location>
</feature>
<reference evidence="2" key="1">
    <citation type="journal article" date="2021" name="PeerJ">
        <title>Extensive microbial diversity within the chicken gut microbiome revealed by metagenomics and culture.</title>
        <authorList>
            <person name="Gilroy R."/>
            <person name="Ravi A."/>
            <person name="Getino M."/>
            <person name="Pursley I."/>
            <person name="Horton D.L."/>
            <person name="Alikhan N.F."/>
            <person name="Baker D."/>
            <person name="Gharbi K."/>
            <person name="Hall N."/>
            <person name="Watson M."/>
            <person name="Adriaenssens E.M."/>
            <person name="Foster-Nyarko E."/>
            <person name="Jarju S."/>
            <person name="Secka A."/>
            <person name="Antonio M."/>
            <person name="Oren A."/>
            <person name="Chaudhuri R.R."/>
            <person name="La Ragione R."/>
            <person name="Hildebrand F."/>
            <person name="Pallen M.J."/>
        </authorList>
    </citation>
    <scope>NUCLEOTIDE SEQUENCE</scope>
    <source>
        <strain evidence="2">ChiGjej5B5-22894</strain>
    </source>
</reference>
<evidence type="ECO:0000256" key="1">
    <source>
        <dbReference type="SAM" id="Phobius"/>
    </source>
</evidence>
<feature type="transmembrane region" description="Helical" evidence="1">
    <location>
        <begin position="194"/>
        <end position="212"/>
    </location>
</feature>
<comment type="caution">
    <text evidence="2">The sequence shown here is derived from an EMBL/GenBank/DDBJ whole genome shotgun (WGS) entry which is preliminary data.</text>
</comment>
<gene>
    <name evidence="2" type="ORF">K8V81_03980</name>
</gene>
<feature type="transmembrane region" description="Helical" evidence="1">
    <location>
        <begin position="80"/>
        <end position="103"/>
    </location>
</feature>
<name>A0A921SWT5_9MICO</name>
<proteinExistence type="predicted"/>
<evidence type="ECO:0000313" key="3">
    <source>
        <dbReference type="Proteomes" id="UP000742460"/>
    </source>
</evidence>